<feature type="domain" description="Protein kinase" evidence="8">
    <location>
        <begin position="1"/>
        <end position="247"/>
    </location>
</feature>
<dbReference type="PANTHER" id="PTHR43289">
    <property type="entry name" value="MITOGEN-ACTIVATED PROTEIN KINASE KINASE KINASE 20-RELATED"/>
    <property type="match status" value="1"/>
</dbReference>
<dbReference type="PANTHER" id="PTHR43289:SF6">
    <property type="entry name" value="SERINE_THREONINE-PROTEIN KINASE NEKL-3"/>
    <property type="match status" value="1"/>
</dbReference>
<protein>
    <recommendedName>
        <fullName evidence="1">non-specific serine/threonine protein kinase</fullName>
        <ecNumber evidence="1">2.7.11.1</ecNumber>
    </recommendedName>
</protein>
<keyword evidence="10" id="KW-1185">Reference proteome</keyword>
<keyword evidence="3" id="KW-0808">Transferase</keyword>
<dbReference type="Proteomes" id="UP001501237">
    <property type="component" value="Unassembled WGS sequence"/>
</dbReference>
<dbReference type="Pfam" id="PF00069">
    <property type="entry name" value="Pkinase"/>
    <property type="match status" value="1"/>
</dbReference>
<comment type="caution">
    <text evidence="9">The sequence shown here is derived from an EMBL/GenBank/DDBJ whole genome shotgun (WGS) entry which is preliminary data.</text>
</comment>
<dbReference type="Gene3D" id="1.10.510.10">
    <property type="entry name" value="Transferase(Phosphotransferase) domain 1"/>
    <property type="match status" value="1"/>
</dbReference>
<dbReference type="EC" id="2.7.11.1" evidence="1"/>
<dbReference type="PROSITE" id="PS00108">
    <property type="entry name" value="PROTEIN_KINASE_ST"/>
    <property type="match status" value="1"/>
</dbReference>
<dbReference type="InterPro" id="IPR011009">
    <property type="entry name" value="Kinase-like_dom_sf"/>
</dbReference>
<evidence type="ECO:0000256" key="4">
    <source>
        <dbReference type="ARBA" id="ARBA00022741"/>
    </source>
</evidence>
<evidence type="ECO:0000256" key="5">
    <source>
        <dbReference type="ARBA" id="ARBA00022777"/>
    </source>
</evidence>
<dbReference type="InterPro" id="IPR008271">
    <property type="entry name" value="Ser/Thr_kinase_AS"/>
</dbReference>
<keyword evidence="2" id="KW-0723">Serine/threonine-protein kinase</keyword>
<accession>A0ABP6Q7U0</accession>
<keyword evidence="4" id="KW-0547">Nucleotide-binding</keyword>
<name>A0ABP6Q7U0_9ACTN</name>
<dbReference type="SUPFAM" id="SSF56112">
    <property type="entry name" value="Protein kinase-like (PK-like)"/>
    <property type="match status" value="1"/>
</dbReference>
<dbReference type="CDD" id="cd14014">
    <property type="entry name" value="STKc_PknB_like"/>
    <property type="match status" value="1"/>
</dbReference>
<dbReference type="Gene3D" id="3.30.200.20">
    <property type="entry name" value="Phosphorylase Kinase, domain 1"/>
    <property type="match status" value="1"/>
</dbReference>
<evidence type="ECO:0000259" key="8">
    <source>
        <dbReference type="PROSITE" id="PS50011"/>
    </source>
</evidence>
<keyword evidence="6" id="KW-0067">ATP-binding</keyword>
<dbReference type="SMART" id="SM00220">
    <property type="entry name" value="S_TKc"/>
    <property type="match status" value="1"/>
</dbReference>
<proteinExistence type="predicted"/>
<reference evidence="10" key="1">
    <citation type="journal article" date="2019" name="Int. J. Syst. Evol. Microbiol.">
        <title>The Global Catalogue of Microorganisms (GCM) 10K type strain sequencing project: providing services to taxonomists for standard genome sequencing and annotation.</title>
        <authorList>
            <consortium name="The Broad Institute Genomics Platform"/>
            <consortium name="The Broad Institute Genome Sequencing Center for Infectious Disease"/>
            <person name="Wu L."/>
            <person name="Ma J."/>
        </authorList>
    </citation>
    <scope>NUCLEOTIDE SEQUENCE [LARGE SCALE GENOMIC DNA]</scope>
    <source>
        <strain evidence="10">JCM 9377</strain>
    </source>
</reference>
<gene>
    <name evidence="9" type="ORF">GCM10010468_23980</name>
</gene>
<dbReference type="PROSITE" id="PS50011">
    <property type="entry name" value="PROTEIN_KINASE_DOM"/>
    <property type="match status" value="1"/>
</dbReference>
<sequence length="377" mass="40272">MGEVWRGRDESLDREVAVKRVLLPARLSDGQRDMLFQRFQREARATARLSHPGIVTIHDVGTHDGVPFLVMEYMRGRSLGAEITARGRLEVSEVAAIGATLADGLAEAHRAGIVHRDLKPDNVLLAGRRAVITDFGIASLIDATALTTPGSQPGTPLYMAPEQIEGRPPTSAADLWSLGATLYTAVEGRPPFPLGTSMAALFHAILSGSPRAPERAGPLEPVLATLLHRDPGRRASGEAVAEMLGALAGPVHAPRPGAAPAGPAAGPRAASAWPGTDSRPGPHLHPARLAWECGRMIVRGAETDACAWLADRLAAELGPSYRERLAVTRSNVHRADSARYSEAGAWRAHLDRLFSERPGLVTVFAELLDELTARLPR</sequence>
<organism evidence="9 10">
    <name type="scientific">Actinocorallia longicatena</name>
    <dbReference type="NCBI Taxonomy" id="111803"/>
    <lineage>
        <taxon>Bacteria</taxon>
        <taxon>Bacillati</taxon>
        <taxon>Actinomycetota</taxon>
        <taxon>Actinomycetes</taxon>
        <taxon>Streptosporangiales</taxon>
        <taxon>Thermomonosporaceae</taxon>
        <taxon>Actinocorallia</taxon>
    </lineage>
</organism>
<evidence type="ECO:0000256" key="6">
    <source>
        <dbReference type="ARBA" id="ARBA00022840"/>
    </source>
</evidence>
<evidence type="ECO:0000313" key="10">
    <source>
        <dbReference type="Proteomes" id="UP001501237"/>
    </source>
</evidence>
<evidence type="ECO:0000256" key="7">
    <source>
        <dbReference type="SAM" id="MobiDB-lite"/>
    </source>
</evidence>
<evidence type="ECO:0000313" key="9">
    <source>
        <dbReference type="EMBL" id="GAA3207587.1"/>
    </source>
</evidence>
<feature type="compositionally biased region" description="Low complexity" evidence="7">
    <location>
        <begin position="252"/>
        <end position="275"/>
    </location>
</feature>
<keyword evidence="5" id="KW-0418">Kinase</keyword>
<dbReference type="EMBL" id="BAAAUV010000005">
    <property type="protein sequence ID" value="GAA3207587.1"/>
    <property type="molecule type" value="Genomic_DNA"/>
</dbReference>
<feature type="region of interest" description="Disordered" evidence="7">
    <location>
        <begin position="252"/>
        <end position="283"/>
    </location>
</feature>
<dbReference type="InterPro" id="IPR000719">
    <property type="entry name" value="Prot_kinase_dom"/>
</dbReference>
<evidence type="ECO:0000256" key="3">
    <source>
        <dbReference type="ARBA" id="ARBA00022679"/>
    </source>
</evidence>
<evidence type="ECO:0000256" key="2">
    <source>
        <dbReference type="ARBA" id="ARBA00022527"/>
    </source>
</evidence>
<evidence type="ECO:0000256" key="1">
    <source>
        <dbReference type="ARBA" id="ARBA00012513"/>
    </source>
</evidence>